<comment type="caution">
    <text evidence="1">The sequence shown here is derived from an EMBL/GenBank/DDBJ whole genome shotgun (WGS) entry which is preliminary data.</text>
</comment>
<proteinExistence type="predicted"/>
<reference evidence="1" key="1">
    <citation type="submission" date="2023-07" db="EMBL/GenBank/DDBJ databases">
        <title>A chromosome-level genome assembly of Lolium multiflorum.</title>
        <authorList>
            <person name="Chen Y."/>
            <person name="Copetti D."/>
            <person name="Kolliker R."/>
            <person name="Studer B."/>
        </authorList>
    </citation>
    <scope>NUCLEOTIDE SEQUENCE</scope>
    <source>
        <strain evidence="1">02402/16</strain>
        <tissue evidence="1">Leaf</tissue>
    </source>
</reference>
<evidence type="ECO:0000313" key="2">
    <source>
        <dbReference type="Proteomes" id="UP001231189"/>
    </source>
</evidence>
<accession>A0AAD8S5Y5</accession>
<protein>
    <submittedName>
        <fullName evidence="1">Uncharacterized protein</fullName>
    </submittedName>
</protein>
<sequence>MLVAQADGNGSTAGRPLQLWGQGLAAPVPALCSGATSCSSGASARGSNDGRPWEQVRPPIRASMAKRGSNSFHQHRRRCHLENPVARVATLQAMVSSSAADREVYLVGGRTRRGGGGQIRRLLVSFLLAVLVGGARLDSTSHSTNKACGGCEFGRLWRLSPLACRGGKGRRAPALQQLLQAQSPMALYPVCVTVAGYPSVLIPSGLLSWEAVVALIDGRGPLYLCRCCSKGRSSQLQFTPACRGGEEGSCSGAATPQDQHRHMPVRNWAPKSSTEMVASTPVCSGSLSTSIWRSFNTVGAESFARTKASGLVPALVHGCSALRFLLRGGEEGGLDCKTIDENKIGRTLILHSRNSSLDKLKAMFSFSAGHGHRPKKKLYHRELGLDKAMDLQKKPALLIRLRDLIMAQKSGSILLRDLEKEEAELGEPLTEVGGWQKMKLKQPDLSQPQPSLPEYFGYAEEELEKYCSAFKGLHPEVDDPIEQETDLTAIMVAGRSAEHGRTKLLCGVIKPQRTLTQIRSTLTAGMKGFVA</sequence>
<keyword evidence="2" id="KW-1185">Reference proteome</keyword>
<dbReference type="AlphaFoldDB" id="A0AAD8S5Y5"/>
<gene>
    <name evidence="1" type="ORF">QYE76_063193</name>
</gene>
<evidence type="ECO:0000313" key="1">
    <source>
        <dbReference type="EMBL" id="KAK1645388.1"/>
    </source>
</evidence>
<dbReference type="EMBL" id="JAUUTY010000004">
    <property type="protein sequence ID" value="KAK1645388.1"/>
    <property type="molecule type" value="Genomic_DNA"/>
</dbReference>
<name>A0AAD8S5Y5_LOLMU</name>
<organism evidence="1 2">
    <name type="scientific">Lolium multiflorum</name>
    <name type="common">Italian ryegrass</name>
    <name type="synonym">Lolium perenne subsp. multiflorum</name>
    <dbReference type="NCBI Taxonomy" id="4521"/>
    <lineage>
        <taxon>Eukaryota</taxon>
        <taxon>Viridiplantae</taxon>
        <taxon>Streptophyta</taxon>
        <taxon>Embryophyta</taxon>
        <taxon>Tracheophyta</taxon>
        <taxon>Spermatophyta</taxon>
        <taxon>Magnoliopsida</taxon>
        <taxon>Liliopsida</taxon>
        <taxon>Poales</taxon>
        <taxon>Poaceae</taxon>
        <taxon>BOP clade</taxon>
        <taxon>Pooideae</taxon>
        <taxon>Poodae</taxon>
        <taxon>Poeae</taxon>
        <taxon>Poeae Chloroplast Group 2 (Poeae type)</taxon>
        <taxon>Loliodinae</taxon>
        <taxon>Loliinae</taxon>
        <taxon>Lolium</taxon>
    </lineage>
</organism>
<dbReference type="Proteomes" id="UP001231189">
    <property type="component" value="Unassembled WGS sequence"/>
</dbReference>